<dbReference type="STRING" id="1802689.A3F25_00555"/>
<organism evidence="1 2">
    <name type="scientific">Candidatus Yanofskybacteria bacterium RIFCSPHIGHO2_12_FULL_45_19b</name>
    <dbReference type="NCBI Taxonomy" id="1802689"/>
    <lineage>
        <taxon>Bacteria</taxon>
        <taxon>Candidatus Yanofskyibacteriota</taxon>
    </lineage>
</organism>
<dbReference type="Proteomes" id="UP000177478">
    <property type="component" value="Unassembled WGS sequence"/>
</dbReference>
<reference evidence="1 2" key="1">
    <citation type="journal article" date="2016" name="Nat. Commun.">
        <title>Thousands of microbial genomes shed light on interconnected biogeochemical processes in an aquifer system.</title>
        <authorList>
            <person name="Anantharaman K."/>
            <person name="Brown C.T."/>
            <person name="Hug L.A."/>
            <person name="Sharon I."/>
            <person name="Castelle C.J."/>
            <person name="Probst A.J."/>
            <person name="Thomas B.C."/>
            <person name="Singh A."/>
            <person name="Wilkins M.J."/>
            <person name="Karaoz U."/>
            <person name="Brodie E.L."/>
            <person name="Williams K.H."/>
            <person name="Hubbard S.S."/>
            <person name="Banfield J.F."/>
        </authorList>
    </citation>
    <scope>NUCLEOTIDE SEQUENCE [LARGE SCALE GENOMIC DNA]</scope>
</reference>
<dbReference type="AlphaFoldDB" id="A0A1F8G2K5"/>
<accession>A0A1F8G2K5</accession>
<proteinExistence type="predicted"/>
<dbReference type="EMBL" id="MGKD01000013">
    <property type="protein sequence ID" value="OGN19577.1"/>
    <property type="molecule type" value="Genomic_DNA"/>
</dbReference>
<protein>
    <submittedName>
        <fullName evidence="1">Uncharacterized protein</fullName>
    </submittedName>
</protein>
<gene>
    <name evidence="1" type="ORF">A3F25_00555</name>
</gene>
<evidence type="ECO:0000313" key="1">
    <source>
        <dbReference type="EMBL" id="OGN19577.1"/>
    </source>
</evidence>
<evidence type="ECO:0000313" key="2">
    <source>
        <dbReference type="Proteomes" id="UP000177478"/>
    </source>
</evidence>
<sequence length="583" mass="66743">MLLRNKILALLVPSVVLIGFWPSGTRASDIGVSQNFFVNTEYDRTGRTQLTATLRWTGEHAQYFVEDTYWQTLDYNQQTNLSFQVEQLLQEFDQRIYPIETGFWGSEPNPGVDNDPRLVIVLSDLIDTAGGYFNTNNEFPRRLAIQSNEREMIVVNVRALKDERHSFVFLAHEFQHLISFYQRNFVRNLDDDVWLNEMRSEYSVELLGYNNPYSNSSLQLRLANWLADPTDSLTEWKNKASDYAQITFFSQYLAEQFGPTVLRDTLRGTSTGMMALSNALSASGSKLTASDVFMRWAVVNLVDDVELESWSGYRNENIRRALPVASTRTLNNLGDGGEYVFQENFSDWQAKWLELGNLVSGNNNILQLDLSGNQLADFRLAAVLYKNNQPSAIKFYNLINLATPSIFIKLDSGVNKVVLIPAKFSKQKGFTDNDMTTRLTLRAKRVGDISLITPEEATSPSVVDVVSGNNLIDGSLIRALGDSKVYLYQNGYRRWIRSEKIFRFYNWSFAQVVDLDQARLERIPESNLIRLTGDKKVYQLDALGKHWLRMSGEKFIASGRNFSTVFTVNKNEFNFYKLSTHFF</sequence>
<name>A0A1F8G2K5_9BACT</name>
<comment type="caution">
    <text evidence="1">The sequence shown here is derived from an EMBL/GenBank/DDBJ whole genome shotgun (WGS) entry which is preliminary data.</text>
</comment>